<dbReference type="eggNOG" id="COG1401">
    <property type="taxonomic scope" value="Bacteria"/>
</dbReference>
<sequence length="695" mass="77691">MAYFITPNVTADNSAFPLRQAEGKVLGRVRSLVKGSTPRAGVKDYRFFVDPLSSLPPEMGEGPRFGFTGFMSRSGYGFNAFAGEEEALARLQEDLGGSFVTFTPALRNNKFFVLDDLKKEGRTPFMEQDEDYRPVPAFGRQGEPAMEGDINKFCRHLLEGKPIPGLSKKYWNNDFTPYFIAAAAERHDGKLGDFVLFAPLDGDAFEETVIDEGGAYFHGGRLGYKVIDISDEIMAGHVLRCANSPLWFVPFEYIERLKEGMEEVPADGDILSARGIEERPAVSFASAAETPAGLGNILPSLLEKDTSESVTAGEEGQAIDEKVEEIEMSEETEEKPDREDEFLNRFSALASSKGLLYAEKDLINFHISVKSSRLTILSGMSGTGKSRLVRLYGEALGLPDDRIAVVPVRPSWMDDGDILGYADMKNMIYRPADTGLAELLLDAERHPEEMYIVCFDEMNLARAEHYFAQFISVLEKEEDPVIRLYNPSLQGRLYNGDAYPAEISIGRNVIFTGTVNVDESTYRLSDKILDRANMITLHQERFSDWLTAEKAEPPDLKEISFAQFESYRKTGDMELTARELEFLDTLNDALREGGVQGCIGFRVARQMDRYLKNIPENDGFDREAGLDCQLVQRILTKIRGSAQQLSALLSLSDKGEVEGRLVKVLDSFSDLSDFEESRCALRAKAQELNLYDYTV</sequence>
<dbReference type="RefSeq" id="WP_007070063.1">
    <property type="nucleotide sequence ID" value="NZ_GG698602.1"/>
</dbReference>
<dbReference type="HOGENOM" id="CLU_011498_3_1_9"/>
<dbReference type="STRING" id="592028.GCWU000321_01117"/>
<dbReference type="InterPro" id="IPR027417">
    <property type="entry name" value="P-loop_NTPase"/>
</dbReference>
<keyword evidence="2" id="KW-1185">Reference proteome</keyword>
<proteinExistence type="predicted"/>
<evidence type="ECO:0000313" key="2">
    <source>
        <dbReference type="Proteomes" id="UP000004736"/>
    </source>
</evidence>
<evidence type="ECO:0008006" key="3">
    <source>
        <dbReference type="Google" id="ProtNLM"/>
    </source>
</evidence>
<dbReference type="OrthoDB" id="9781481at2"/>
<dbReference type="SUPFAM" id="SSF52540">
    <property type="entry name" value="P-loop containing nucleoside triphosphate hydrolases"/>
    <property type="match status" value="1"/>
</dbReference>
<dbReference type="Proteomes" id="UP000004736">
    <property type="component" value="Unassembled WGS sequence"/>
</dbReference>
<name>C9LNJ4_9FIRM</name>
<organism evidence="1 2">
    <name type="scientific">Dialister invisus DSM 15470</name>
    <dbReference type="NCBI Taxonomy" id="592028"/>
    <lineage>
        <taxon>Bacteria</taxon>
        <taxon>Bacillati</taxon>
        <taxon>Bacillota</taxon>
        <taxon>Negativicutes</taxon>
        <taxon>Veillonellales</taxon>
        <taxon>Veillonellaceae</taxon>
        <taxon>Dialister</taxon>
    </lineage>
</organism>
<dbReference type="AlphaFoldDB" id="C9LNJ4"/>
<reference evidence="1" key="1">
    <citation type="submission" date="2009-09" db="EMBL/GenBank/DDBJ databases">
        <authorList>
            <person name="Weinstock G."/>
            <person name="Sodergren E."/>
            <person name="Clifton S."/>
            <person name="Fulton L."/>
            <person name="Fulton B."/>
            <person name="Courtney L."/>
            <person name="Fronick C."/>
            <person name="Harrison M."/>
            <person name="Strong C."/>
            <person name="Farmer C."/>
            <person name="Delahaunty K."/>
            <person name="Markovic C."/>
            <person name="Hall O."/>
            <person name="Minx P."/>
            <person name="Tomlinson C."/>
            <person name="Mitreva M."/>
            <person name="Nelson J."/>
            <person name="Hou S."/>
            <person name="Wollam A."/>
            <person name="Pepin K.H."/>
            <person name="Johnson M."/>
            <person name="Bhonagiri V."/>
            <person name="Nash W.E."/>
            <person name="Warren W."/>
            <person name="Chinwalla A."/>
            <person name="Mardis E.R."/>
            <person name="Wilson R.K."/>
        </authorList>
    </citation>
    <scope>NUCLEOTIDE SEQUENCE [LARGE SCALE GENOMIC DNA]</scope>
    <source>
        <strain evidence="1">DSM 15470</strain>
    </source>
</reference>
<protein>
    <recommendedName>
        <fullName evidence="3">ATPase dynein-related AAA domain-containing protein</fullName>
    </recommendedName>
</protein>
<dbReference type="Gene3D" id="3.40.50.300">
    <property type="entry name" value="P-loop containing nucleotide triphosphate hydrolases"/>
    <property type="match status" value="1"/>
</dbReference>
<dbReference type="EMBL" id="ACIM02000001">
    <property type="protein sequence ID" value="EEW97130.1"/>
    <property type="molecule type" value="Genomic_DNA"/>
</dbReference>
<evidence type="ECO:0000313" key="1">
    <source>
        <dbReference type="EMBL" id="EEW97130.1"/>
    </source>
</evidence>
<dbReference type="GeneID" id="78277779"/>
<comment type="caution">
    <text evidence="1">The sequence shown here is derived from an EMBL/GenBank/DDBJ whole genome shotgun (WGS) entry which is preliminary data.</text>
</comment>
<accession>C9LNJ4</accession>
<gene>
    <name evidence="1" type="ORF">GCWU000321_01117</name>
</gene>